<reference evidence="2" key="1">
    <citation type="submission" date="2021-02" db="EMBL/GenBank/DDBJ databases">
        <authorList>
            <person name="Dougan E. K."/>
            <person name="Rhodes N."/>
            <person name="Thang M."/>
            <person name="Chan C."/>
        </authorList>
    </citation>
    <scope>NUCLEOTIDE SEQUENCE</scope>
</reference>
<name>A0A812J6V8_9DINO</name>
<sequence length="114" mass="13074">MDTADRVLQELQREVAQVEPLRHQIAVFQGDLSAYHLEVEALRAEVSALRDQIAPLQEAHIRASARLQPRLVHPAPAIETLTERVLHNQSCFQFLVVALQRTFPHVQWQSLHED</sequence>
<protein>
    <submittedName>
        <fullName evidence="2">Uncharacterized protein</fullName>
    </submittedName>
</protein>
<keyword evidence="1" id="KW-0175">Coiled coil</keyword>
<keyword evidence="3" id="KW-1185">Reference proteome</keyword>
<accession>A0A812J6V8</accession>
<evidence type="ECO:0000313" key="3">
    <source>
        <dbReference type="Proteomes" id="UP000604046"/>
    </source>
</evidence>
<dbReference type="AlphaFoldDB" id="A0A812J6V8"/>
<proteinExistence type="predicted"/>
<evidence type="ECO:0000256" key="1">
    <source>
        <dbReference type="SAM" id="Coils"/>
    </source>
</evidence>
<dbReference type="Proteomes" id="UP000604046">
    <property type="component" value="Unassembled WGS sequence"/>
</dbReference>
<evidence type="ECO:0000313" key="2">
    <source>
        <dbReference type="EMBL" id="CAE7198400.1"/>
    </source>
</evidence>
<dbReference type="EMBL" id="CAJNDS010000369">
    <property type="protein sequence ID" value="CAE7198400.1"/>
    <property type="molecule type" value="Genomic_DNA"/>
</dbReference>
<comment type="caution">
    <text evidence="2">The sequence shown here is derived from an EMBL/GenBank/DDBJ whole genome shotgun (WGS) entry which is preliminary data.</text>
</comment>
<feature type="coiled-coil region" evidence="1">
    <location>
        <begin position="32"/>
        <end position="59"/>
    </location>
</feature>
<organism evidence="2 3">
    <name type="scientific">Symbiodinium natans</name>
    <dbReference type="NCBI Taxonomy" id="878477"/>
    <lineage>
        <taxon>Eukaryota</taxon>
        <taxon>Sar</taxon>
        <taxon>Alveolata</taxon>
        <taxon>Dinophyceae</taxon>
        <taxon>Suessiales</taxon>
        <taxon>Symbiodiniaceae</taxon>
        <taxon>Symbiodinium</taxon>
    </lineage>
</organism>
<gene>
    <name evidence="2" type="ORF">SNAT2548_LOCUS5714</name>
</gene>